<comment type="subcellular location">
    <subcellularLocation>
        <location evidence="1">Cell envelope</location>
    </subcellularLocation>
</comment>
<evidence type="ECO:0000256" key="3">
    <source>
        <dbReference type="ARBA" id="ARBA00022729"/>
    </source>
</evidence>
<evidence type="ECO:0000313" key="5">
    <source>
        <dbReference type="EMBL" id="HCL03616.1"/>
    </source>
</evidence>
<dbReference type="PANTHER" id="PTHR46847">
    <property type="entry name" value="D-ALLOSE-BINDING PERIPLASMIC PROTEIN-RELATED"/>
    <property type="match status" value="1"/>
</dbReference>
<reference evidence="5 6" key="1">
    <citation type="journal article" date="2018" name="Nat. Biotechnol.">
        <title>A standardized bacterial taxonomy based on genome phylogeny substantially revises the tree of life.</title>
        <authorList>
            <person name="Parks D.H."/>
            <person name="Chuvochina M."/>
            <person name="Waite D.W."/>
            <person name="Rinke C."/>
            <person name="Skarshewski A."/>
            <person name="Chaumeil P.A."/>
            <person name="Hugenholtz P."/>
        </authorList>
    </citation>
    <scope>NUCLEOTIDE SEQUENCE [LARGE SCALE GENOMIC DNA]</scope>
    <source>
        <strain evidence="5">UBA11728</strain>
    </source>
</reference>
<evidence type="ECO:0000259" key="4">
    <source>
        <dbReference type="Pfam" id="PF13407"/>
    </source>
</evidence>
<dbReference type="InterPro" id="IPR028082">
    <property type="entry name" value="Peripla_BP_I"/>
</dbReference>
<dbReference type="Gene3D" id="3.40.50.2300">
    <property type="match status" value="2"/>
</dbReference>
<protein>
    <submittedName>
        <fullName evidence="5">Sugar ABC transporter substrate-binding protein</fullName>
    </submittedName>
</protein>
<dbReference type="GO" id="GO:0030313">
    <property type="term" value="C:cell envelope"/>
    <property type="evidence" value="ECO:0007669"/>
    <property type="project" value="UniProtKB-SubCell"/>
</dbReference>
<comment type="similarity">
    <text evidence="2">Belongs to the bacterial solute-binding protein 2 family.</text>
</comment>
<sequence>MKQKKVFLISAIMLFVLSLAFFSYIRSLEKPKQYYMICIPKVLDDSSDFWSVLVEGAEMAASEYEITLEFMAPEKEEDYLVQNELIEEAIKRRPDVILLAAADYEKTYDAAKEIKDAGIKLVIIDSGMKQDIADITVATDNIQAGIRIGAVTKNLVRKSGKIGVISFVKNSKTAMDREEGLKIGLSDDSNKIEAIYYCDSNYDKAYEGTVELLTKYSDISVIVGLNQYSATGAARAIKDLSLESKVKLVCIDSSMEQIQYLEEGIFEAMVVQKPFNIGYLGIEKAMKLLNNEYVPKQLDSGCALITKDNMFVGMNQKLIFPFNEE</sequence>
<keyword evidence="3" id="KW-0732">Signal</keyword>
<dbReference type="InterPro" id="IPR025997">
    <property type="entry name" value="SBP_2_dom"/>
</dbReference>
<proteinExistence type="inferred from homology"/>
<name>A0A3D2X9F4_9FIRM</name>
<dbReference type="Proteomes" id="UP000262969">
    <property type="component" value="Unassembled WGS sequence"/>
</dbReference>
<feature type="domain" description="Periplasmic binding protein" evidence="4">
    <location>
        <begin position="45"/>
        <end position="291"/>
    </location>
</feature>
<evidence type="ECO:0000256" key="1">
    <source>
        <dbReference type="ARBA" id="ARBA00004196"/>
    </source>
</evidence>
<dbReference type="GO" id="GO:0030246">
    <property type="term" value="F:carbohydrate binding"/>
    <property type="evidence" value="ECO:0007669"/>
    <property type="project" value="UniProtKB-ARBA"/>
</dbReference>
<evidence type="ECO:0000313" key="6">
    <source>
        <dbReference type="Proteomes" id="UP000262969"/>
    </source>
</evidence>
<dbReference type="SUPFAM" id="SSF53822">
    <property type="entry name" value="Periplasmic binding protein-like I"/>
    <property type="match status" value="1"/>
</dbReference>
<gene>
    <name evidence="5" type="ORF">DHW61_14615</name>
</gene>
<dbReference type="Pfam" id="PF13407">
    <property type="entry name" value="Peripla_BP_4"/>
    <property type="match status" value="1"/>
</dbReference>
<organism evidence="5 6">
    <name type="scientific">Lachnoclostridium phytofermentans</name>
    <dbReference type="NCBI Taxonomy" id="66219"/>
    <lineage>
        <taxon>Bacteria</taxon>
        <taxon>Bacillati</taxon>
        <taxon>Bacillota</taxon>
        <taxon>Clostridia</taxon>
        <taxon>Lachnospirales</taxon>
        <taxon>Lachnospiraceae</taxon>
    </lineage>
</organism>
<comment type="caution">
    <text evidence="5">The sequence shown here is derived from an EMBL/GenBank/DDBJ whole genome shotgun (WGS) entry which is preliminary data.</text>
</comment>
<accession>A0A3D2X9F4</accession>
<dbReference type="CDD" id="cd20006">
    <property type="entry name" value="PBP1_ABC_sugar_binding-like"/>
    <property type="match status" value="1"/>
</dbReference>
<dbReference type="EMBL" id="DPVV01000485">
    <property type="protein sequence ID" value="HCL03616.1"/>
    <property type="molecule type" value="Genomic_DNA"/>
</dbReference>
<dbReference type="AlphaFoldDB" id="A0A3D2X9F4"/>
<evidence type="ECO:0000256" key="2">
    <source>
        <dbReference type="ARBA" id="ARBA00007639"/>
    </source>
</evidence>
<dbReference type="PANTHER" id="PTHR46847:SF1">
    <property type="entry name" value="D-ALLOSE-BINDING PERIPLASMIC PROTEIN-RELATED"/>
    <property type="match status" value="1"/>
</dbReference>